<dbReference type="PANTHER" id="PTHR12651:SF1">
    <property type="entry name" value="26S PROTEASOME NON-ATPASE REGULATORY SUBUNIT 9"/>
    <property type="match status" value="1"/>
</dbReference>
<dbReference type="InterPro" id="IPR040815">
    <property type="entry name" value="Nas2_N"/>
</dbReference>
<evidence type="ECO:0000256" key="1">
    <source>
        <dbReference type="ARBA" id="ARBA00005256"/>
    </source>
</evidence>
<sequence length="210" mass="23520">MTSEMESHRLKANELKSKLEEMDKELADNWQYLRKLDFDLDTPVIDENGFPRADIDISAVNNAKRRIREIEKDSKEVQDKLAETLDEMHQTAAKNGQIDSPTENSSTGNRPIVHRTSNTPFVKIAAIASGSPGEKAGAQKGDEIIQFGSLFHGIVPNLNTLRDYLVDNENAELRVTALRNIRPVHYLITPAKWNGVGLTGIQFELINQPS</sequence>
<dbReference type="GO" id="GO:0070682">
    <property type="term" value="P:proteasome regulatory particle assembly"/>
    <property type="evidence" value="ECO:0007669"/>
    <property type="project" value="InterPro"/>
</dbReference>
<evidence type="ECO:0000256" key="4">
    <source>
        <dbReference type="SAM" id="MobiDB-lite"/>
    </source>
</evidence>
<keyword evidence="3" id="KW-0175">Coiled coil</keyword>
<evidence type="ECO:0000256" key="3">
    <source>
        <dbReference type="SAM" id="Coils"/>
    </source>
</evidence>
<comment type="similarity">
    <text evidence="1">Belongs to the proteasome subunit p27 family.</text>
</comment>
<name>A0A2A2J5E9_9BILA</name>
<dbReference type="GO" id="GO:0005737">
    <property type="term" value="C:cytoplasm"/>
    <property type="evidence" value="ECO:0007669"/>
    <property type="project" value="TreeGrafter"/>
</dbReference>
<keyword evidence="7" id="KW-1185">Reference proteome</keyword>
<evidence type="ECO:0000256" key="2">
    <source>
        <dbReference type="ARBA" id="ARBA00023186"/>
    </source>
</evidence>
<reference evidence="6 7" key="1">
    <citation type="journal article" date="2017" name="Curr. Biol.">
        <title>Genome architecture and evolution of a unichromosomal asexual nematode.</title>
        <authorList>
            <person name="Fradin H."/>
            <person name="Zegar C."/>
            <person name="Gutwein M."/>
            <person name="Lucas J."/>
            <person name="Kovtun M."/>
            <person name="Corcoran D."/>
            <person name="Baugh L.R."/>
            <person name="Kiontke K."/>
            <person name="Gunsalus K."/>
            <person name="Fitch D.H."/>
            <person name="Piano F."/>
        </authorList>
    </citation>
    <scope>NUCLEOTIDE SEQUENCE [LARGE SCALE GENOMIC DNA]</scope>
    <source>
        <strain evidence="6">PF1309</strain>
    </source>
</reference>
<evidence type="ECO:0000313" key="7">
    <source>
        <dbReference type="Proteomes" id="UP000218231"/>
    </source>
</evidence>
<dbReference type="Proteomes" id="UP000218231">
    <property type="component" value="Unassembled WGS sequence"/>
</dbReference>
<accession>A0A2A2J5E9</accession>
<comment type="caution">
    <text evidence="6">The sequence shown here is derived from an EMBL/GenBank/DDBJ whole genome shotgun (WGS) entry which is preliminary data.</text>
</comment>
<dbReference type="Gene3D" id="2.30.42.10">
    <property type="match status" value="1"/>
</dbReference>
<dbReference type="EMBL" id="LIAE01010658">
    <property type="protein sequence ID" value="PAV57010.1"/>
    <property type="molecule type" value="Genomic_DNA"/>
</dbReference>
<dbReference type="OrthoDB" id="72325at2759"/>
<dbReference type="SUPFAM" id="SSF50156">
    <property type="entry name" value="PDZ domain-like"/>
    <property type="match status" value="1"/>
</dbReference>
<evidence type="ECO:0000313" key="6">
    <source>
        <dbReference type="EMBL" id="PAV57010.1"/>
    </source>
</evidence>
<dbReference type="InterPro" id="IPR035269">
    <property type="entry name" value="PSMD9"/>
</dbReference>
<keyword evidence="2" id="KW-0143">Chaperone</keyword>
<dbReference type="Pfam" id="PF18265">
    <property type="entry name" value="Nas2_N"/>
    <property type="match status" value="1"/>
</dbReference>
<feature type="domain" description="Nas2 N-terminal" evidence="5">
    <location>
        <begin position="13"/>
        <end position="90"/>
    </location>
</feature>
<organism evidence="6 7">
    <name type="scientific">Diploscapter pachys</name>
    <dbReference type="NCBI Taxonomy" id="2018661"/>
    <lineage>
        <taxon>Eukaryota</taxon>
        <taxon>Metazoa</taxon>
        <taxon>Ecdysozoa</taxon>
        <taxon>Nematoda</taxon>
        <taxon>Chromadorea</taxon>
        <taxon>Rhabditida</taxon>
        <taxon>Rhabditina</taxon>
        <taxon>Rhabditomorpha</taxon>
        <taxon>Rhabditoidea</taxon>
        <taxon>Rhabditidae</taxon>
        <taxon>Diploscapter</taxon>
    </lineage>
</organism>
<gene>
    <name evidence="6" type="ORF">WR25_01744</name>
</gene>
<dbReference type="Gene3D" id="6.10.140.1710">
    <property type="match status" value="1"/>
</dbReference>
<dbReference type="AlphaFoldDB" id="A0A2A2J5E9"/>
<evidence type="ECO:0000259" key="5">
    <source>
        <dbReference type="Pfam" id="PF18265"/>
    </source>
</evidence>
<dbReference type="InterPro" id="IPR036034">
    <property type="entry name" value="PDZ_sf"/>
</dbReference>
<dbReference type="PANTHER" id="PTHR12651">
    <property type="entry name" value="26S PROTEASOME NON-ATPASE REGULATORY SUBUNIT 9"/>
    <property type="match status" value="1"/>
</dbReference>
<dbReference type="GO" id="GO:0005634">
    <property type="term" value="C:nucleus"/>
    <property type="evidence" value="ECO:0007669"/>
    <property type="project" value="TreeGrafter"/>
</dbReference>
<feature type="region of interest" description="Disordered" evidence="4">
    <location>
        <begin position="92"/>
        <end position="114"/>
    </location>
</feature>
<feature type="coiled-coil region" evidence="3">
    <location>
        <begin position="60"/>
        <end position="87"/>
    </location>
</feature>
<dbReference type="STRING" id="2018661.A0A2A2J5E9"/>
<proteinExistence type="inferred from homology"/>
<protein>
    <recommendedName>
        <fullName evidence="5">Nas2 N-terminal domain-containing protein</fullName>
    </recommendedName>
</protein>
<dbReference type="FunFam" id="2.30.42.10:FF:000107">
    <property type="entry name" value="26S proteasome non-ATPase regulatory subunit 9"/>
    <property type="match status" value="1"/>
</dbReference>